<sequence>MLHDPKAPQQKDSVMPVKFIGYIGFNNSSEIHAGTRSRILDRDYVDAASKAQEEGGFDRVLIPFSSNSPESQIVAAHAAAITSRLGFLVAHRPGFTQPTLAARQLATLDQLSGGRIAVHIITGGADDEMARDGDVGTTKAERYARTDEYLDILKQEWTAQRPFDHKGRFYEVRQGFASVKPDNLPIFFGGSSPEAIDVAGRHADVYALWGETLEQVGDSLHQVRQAAARHGRTPGFSLSLRPVIAGTEEAAWKKAREIEDQVRAARDAAGLPTSDHRPPNAGSQRLLETATGNRRDTRLWTGVAALTGAAGNSTGLVGTPEQVAEAMLEYYDIGIDHFLIRGFEPLADAIDYGKYLIPLVREKVAAREAQPVALAG</sequence>
<dbReference type="InParanoid" id="F1ZDI7"/>
<dbReference type="PANTHER" id="PTHR42847:SF9">
    <property type="entry name" value="BLL6451 PROTEIN"/>
    <property type="match status" value="1"/>
</dbReference>
<dbReference type="Proteomes" id="UP000004728">
    <property type="component" value="Unassembled WGS sequence"/>
</dbReference>
<accession>F1ZDI7</accession>
<keyword evidence="4 7" id="KW-0503">Monooxygenase</keyword>
<feature type="domain" description="Luciferase-like" evidence="6">
    <location>
        <begin position="22"/>
        <end position="337"/>
    </location>
</feature>
<dbReference type="AlphaFoldDB" id="F1ZDI7"/>
<evidence type="ECO:0000259" key="6">
    <source>
        <dbReference type="Pfam" id="PF00296"/>
    </source>
</evidence>
<dbReference type="PANTHER" id="PTHR42847">
    <property type="entry name" value="ALKANESULFONATE MONOOXYGENASE"/>
    <property type="match status" value="1"/>
</dbReference>
<keyword evidence="8" id="KW-1185">Reference proteome</keyword>
<keyword evidence="1" id="KW-0285">Flavoprotein</keyword>
<dbReference type="Gene3D" id="3.20.20.30">
    <property type="entry name" value="Luciferase-like domain"/>
    <property type="match status" value="1"/>
</dbReference>
<dbReference type="InterPro" id="IPR036661">
    <property type="entry name" value="Luciferase-like_sf"/>
</dbReference>
<dbReference type="FunCoup" id="F1ZDI7">
    <property type="interactions" value="165"/>
</dbReference>
<keyword evidence="2" id="KW-0288">FMN</keyword>
<dbReference type="InterPro" id="IPR050172">
    <property type="entry name" value="SsuD_RutA_monooxygenase"/>
</dbReference>
<dbReference type="GO" id="GO:0008726">
    <property type="term" value="F:alkanesulfonate monooxygenase activity"/>
    <property type="evidence" value="ECO:0007669"/>
    <property type="project" value="TreeGrafter"/>
</dbReference>
<dbReference type="eggNOG" id="COG2141">
    <property type="taxonomic scope" value="Bacteria"/>
</dbReference>
<dbReference type="STRING" id="983920.Y88_3581"/>
<feature type="region of interest" description="Disordered" evidence="5">
    <location>
        <begin position="267"/>
        <end position="291"/>
    </location>
</feature>
<evidence type="ECO:0000256" key="3">
    <source>
        <dbReference type="ARBA" id="ARBA00023002"/>
    </source>
</evidence>
<dbReference type="EMBL" id="AEWJ01000065">
    <property type="protein sequence ID" value="EGD57272.1"/>
    <property type="molecule type" value="Genomic_DNA"/>
</dbReference>
<evidence type="ECO:0000256" key="5">
    <source>
        <dbReference type="SAM" id="MobiDB-lite"/>
    </source>
</evidence>
<evidence type="ECO:0000313" key="7">
    <source>
        <dbReference type="EMBL" id="EGD57272.1"/>
    </source>
</evidence>
<dbReference type="HOGENOM" id="CLU_027853_1_4_5"/>
<dbReference type="Pfam" id="PF00296">
    <property type="entry name" value="Bac_luciferase"/>
    <property type="match status" value="1"/>
</dbReference>
<proteinExistence type="predicted"/>
<evidence type="ECO:0000256" key="4">
    <source>
        <dbReference type="ARBA" id="ARBA00023033"/>
    </source>
</evidence>
<name>F1ZDI7_9SPHN</name>
<reference evidence="7 8" key="1">
    <citation type="journal article" date="2012" name="J. Bacteriol.">
        <title>Draft Genome Sequence of Novosphingobium nitrogenifigens Y88T.</title>
        <authorList>
            <person name="Strabala T.J."/>
            <person name="Macdonald L."/>
            <person name="Liu V."/>
            <person name="Smit A.M."/>
        </authorList>
    </citation>
    <scope>NUCLEOTIDE SEQUENCE [LARGE SCALE GENOMIC DNA]</scope>
    <source>
        <strain evidence="7 8">DSM 19370</strain>
    </source>
</reference>
<gene>
    <name evidence="7" type="ORF">Y88_3581</name>
</gene>
<comment type="caution">
    <text evidence="7">The sequence shown here is derived from an EMBL/GenBank/DDBJ whole genome shotgun (WGS) entry which is preliminary data.</text>
</comment>
<dbReference type="GO" id="GO:0046306">
    <property type="term" value="P:alkanesulfonate catabolic process"/>
    <property type="evidence" value="ECO:0007669"/>
    <property type="project" value="TreeGrafter"/>
</dbReference>
<organism evidence="7 8">
    <name type="scientific">Novosphingobium nitrogenifigens DSM 19370</name>
    <dbReference type="NCBI Taxonomy" id="983920"/>
    <lineage>
        <taxon>Bacteria</taxon>
        <taxon>Pseudomonadati</taxon>
        <taxon>Pseudomonadota</taxon>
        <taxon>Alphaproteobacteria</taxon>
        <taxon>Sphingomonadales</taxon>
        <taxon>Sphingomonadaceae</taxon>
        <taxon>Novosphingobium</taxon>
    </lineage>
</organism>
<keyword evidence="3" id="KW-0560">Oxidoreductase</keyword>
<dbReference type="InterPro" id="IPR011251">
    <property type="entry name" value="Luciferase-like_dom"/>
</dbReference>
<evidence type="ECO:0000256" key="1">
    <source>
        <dbReference type="ARBA" id="ARBA00022630"/>
    </source>
</evidence>
<dbReference type="CDD" id="cd01094">
    <property type="entry name" value="Alkanesulfonate_monoxygenase"/>
    <property type="match status" value="1"/>
</dbReference>
<dbReference type="SUPFAM" id="SSF51679">
    <property type="entry name" value="Bacterial luciferase-like"/>
    <property type="match status" value="1"/>
</dbReference>
<protein>
    <submittedName>
        <fullName evidence="7">Alkanesulfonate monooxygenase</fullName>
    </submittedName>
</protein>
<evidence type="ECO:0000256" key="2">
    <source>
        <dbReference type="ARBA" id="ARBA00022643"/>
    </source>
</evidence>
<evidence type="ECO:0000313" key="8">
    <source>
        <dbReference type="Proteomes" id="UP000004728"/>
    </source>
</evidence>